<keyword evidence="1" id="KW-1133">Transmembrane helix</keyword>
<sequence length="231" mass="25422">MTERISKPLPTLPTAINTYRDQNQNGTKIDFASDIPILTANTATPLSPPKANLPSPPHTTITYKTAYKYSSEPTKFNHIPRTTAVADRGIHDVLTMYTNIAYGCIMATIPLFYSANHGNLLPITISLVIFCAVIFLSLGIQFFGEENIWHPNIAAFTLKLAVLSAITFLLIAVGERDEGDLGYRWSRLVVVSCVTWTIIIALTFMITIIRDVRRKPGEGATGVSMSPEHAV</sequence>
<evidence type="ECO:0000313" key="3">
    <source>
        <dbReference type="Proteomes" id="UP000054279"/>
    </source>
</evidence>
<feature type="transmembrane region" description="Helical" evidence="1">
    <location>
        <begin position="119"/>
        <end position="140"/>
    </location>
</feature>
<keyword evidence="3" id="KW-1185">Reference proteome</keyword>
<evidence type="ECO:0000313" key="2">
    <source>
        <dbReference type="EMBL" id="KIJ37690.1"/>
    </source>
</evidence>
<evidence type="ECO:0000256" key="1">
    <source>
        <dbReference type="SAM" id="Phobius"/>
    </source>
</evidence>
<proteinExistence type="predicted"/>
<dbReference type="EMBL" id="KN837167">
    <property type="protein sequence ID" value="KIJ37690.1"/>
    <property type="molecule type" value="Genomic_DNA"/>
</dbReference>
<dbReference type="AlphaFoldDB" id="A0A0C9VJ93"/>
<organism evidence="2 3">
    <name type="scientific">Sphaerobolus stellatus (strain SS14)</name>
    <dbReference type="NCBI Taxonomy" id="990650"/>
    <lineage>
        <taxon>Eukaryota</taxon>
        <taxon>Fungi</taxon>
        <taxon>Dikarya</taxon>
        <taxon>Basidiomycota</taxon>
        <taxon>Agaricomycotina</taxon>
        <taxon>Agaricomycetes</taxon>
        <taxon>Phallomycetidae</taxon>
        <taxon>Geastrales</taxon>
        <taxon>Sphaerobolaceae</taxon>
        <taxon>Sphaerobolus</taxon>
    </lineage>
</organism>
<dbReference type="HOGENOM" id="CLU_1200472_0_0_1"/>
<feature type="transmembrane region" description="Helical" evidence="1">
    <location>
        <begin position="94"/>
        <end position="113"/>
    </location>
</feature>
<keyword evidence="1" id="KW-0472">Membrane</keyword>
<reference evidence="2 3" key="1">
    <citation type="submission" date="2014-06" db="EMBL/GenBank/DDBJ databases">
        <title>Evolutionary Origins and Diversification of the Mycorrhizal Mutualists.</title>
        <authorList>
            <consortium name="DOE Joint Genome Institute"/>
            <consortium name="Mycorrhizal Genomics Consortium"/>
            <person name="Kohler A."/>
            <person name="Kuo A."/>
            <person name="Nagy L.G."/>
            <person name="Floudas D."/>
            <person name="Copeland A."/>
            <person name="Barry K.W."/>
            <person name="Cichocki N."/>
            <person name="Veneault-Fourrey C."/>
            <person name="LaButti K."/>
            <person name="Lindquist E.A."/>
            <person name="Lipzen A."/>
            <person name="Lundell T."/>
            <person name="Morin E."/>
            <person name="Murat C."/>
            <person name="Riley R."/>
            <person name="Ohm R."/>
            <person name="Sun H."/>
            <person name="Tunlid A."/>
            <person name="Henrissat B."/>
            <person name="Grigoriev I.V."/>
            <person name="Hibbett D.S."/>
            <person name="Martin F."/>
        </authorList>
    </citation>
    <scope>NUCLEOTIDE SEQUENCE [LARGE SCALE GENOMIC DNA]</scope>
    <source>
        <strain evidence="2 3">SS14</strain>
    </source>
</reference>
<accession>A0A0C9VJ93</accession>
<gene>
    <name evidence="2" type="ORF">M422DRAFT_259790</name>
</gene>
<dbReference type="Proteomes" id="UP000054279">
    <property type="component" value="Unassembled WGS sequence"/>
</dbReference>
<keyword evidence="1" id="KW-0812">Transmembrane</keyword>
<protein>
    <submittedName>
        <fullName evidence="2">Uncharacterized protein</fullName>
    </submittedName>
</protein>
<feature type="transmembrane region" description="Helical" evidence="1">
    <location>
        <begin position="185"/>
        <end position="209"/>
    </location>
</feature>
<name>A0A0C9VJ93_SPHS4</name>
<feature type="transmembrane region" description="Helical" evidence="1">
    <location>
        <begin position="152"/>
        <end position="173"/>
    </location>
</feature>